<evidence type="ECO:0000313" key="16">
    <source>
        <dbReference type="EMBL" id="OWM78039.1"/>
    </source>
</evidence>
<reference evidence="16" key="2">
    <citation type="submission" date="2017-06" db="EMBL/GenBank/DDBJ databases">
        <title>The pomegranate genome and the genomics of punicalagin biosynthesis.</title>
        <authorList>
            <person name="Xu C."/>
        </authorList>
    </citation>
    <scope>NUCLEOTIDE SEQUENCE [LARGE SCALE GENOMIC DNA]</scope>
    <source>
        <tissue evidence="16">Fresh leaf</tissue>
    </source>
</reference>
<dbReference type="GO" id="GO:0015385">
    <property type="term" value="F:sodium:proton antiporter activity"/>
    <property type="evidence" value="ECO:0007669"/>
    <property type="project" value="InterPro"/>
</dbReference>
<feature type="transmembrane region" description="Helical" evidence="14">
    <location>
        <begin position="414"/>
        <end position="437"/>
    </location>
</feature>
<keyword evidence="9 14" id="KW-0472">Membrane</keyword>
<evidence type="ECO:0000256" key="1">
    <source>
        <dbReference type="ARBA" id="ARBA00004141"/>
    </source>
</evidence>
<reference evidence="17" key="1">
    <citation type="journal article" date="2017" name="Plant J.">
        <title>The pomegranate (Punica granatum L.) genome and the genomics of punicalagin biosynthesis.</title>
        <authorList>
            <person name="Qin G."/>
            <person name="Xu C."/>
            <person name="Ming R."/>
            <person name="Tang H."/>
            <person name="Guyot R."/>
            <person name="Kramer E.M."/>
            <person name="Hu Y."/>
            <person name="Yi X."/>
            <person name="Qi Y."/>
            <person name="Xu X."/>
            <person name="Gao Z."/>
            <person name="Pan H."/>
            <person name="Jian J."/>
            <person name="Tian Y."/>
            <person name="Yue Z."/>
            <person name="Xu Y."/>
        </authorList>
    </citation>
    <scope>NUCLEOTIDE SEQUENCE [LARGE SCALE GENOMIC DNA]</scope>
    <source>
        <strain evidence="17">cv. Dabenzi</strain>
    </source>
</reference>
<sequence length="538" mass="59492">MALNVGAVSRMLQMRSEADQVSVFALTLFVALLCACIVIGHLLEKNRWINESITAIAIGLITGTILLFATKGKSSHVLVFSEELFFIYLLPPIIFNAGFQVKKKQFFRNFMTITSFGIVGTLISFAIISLGSAQLFKHLEVGFLDLSDYLAIGAIFSATDSVCTLQVLSQDEKPLLYSLVFGEGVVNDATSVVIFNALQKFDLSRITSGVALRFAASLSYLFLTSTLLGVAVGLLSAYIIKKLYFGRHSTDREVALMILLAYLSYMIAELFSLSGILTVFFCGIVMSHYTWHNVTDNSRITTKHAFATLSFISEIFIFLYVGMDVLDIEKWKVVGKRLGTSVAVSSILLFLIMVGRAAFVFPLSFISNLNRKSASHKIGLKHQVIIWWAGLMRGAVSMALAYNQFTRSGHTQLLGNSIMITSTISIVLFSTMVFGFITKPLISFLLPPQKQLSAPSESELSSTKPLWVPLLPNGQDAQPEINGHDVNRVGSLRMLLRTPSHTVHYYWRKFDDSYMRPVFGGRGFVPGVQSSPAEEVLQ</sequence>
<evidence type="ECO:0000256" key="2">
    <source>
        <dbReference type="ARBA" id="ARBA00022448"/>
    </source>
</evidence>
<dbReference type="PANTHER" id="PTHR10110:SF193">
    <property type="entry name" value="SODIUM_HYDROGEN EXCHANGER"/>
    <property type="match status" value="1"/>
</dbReference>
<dbReference type="GeneID" id="116211542"/>
<accession>A0A218WZY0</accession>
<keyword evidence="2 13" id="KW-0813">Transport</keyword>
<dbReference type="Proteomes" id="UP000197138">
    <property type="component" value="Unassembled WGS sequence"/>
</dbReference>
<dbReference type="Gene3D" id="6.10.140.1330">
    <property type="match status" value="1"/>
</dbReference>
<evidence type="ECO:0000313" key="19">
    <source>
        <dbReference type="RefSeq" id="XP_031401844.1"/>
    </source>
</evidence>
<dbReference type="GO" id="GO:0051453">
    <property type="term" value="P:regulation of intracellular pH"/>
    <property type="evidence" value="ECO:0007669"/>
    <property type="project" value="TreeGrafter"/>
</dbReference>
<evidence type="ECO:0000313" key="18">
    <source>
        <dbReference type="Proteomes" id="UP000515151"/>
    </source>
</evidence>
<dbReference type="PANTHER" id="PTHR10110">
    <property type="entry name" value="SODIUM/HYDROGEN EXCHANGER"/>
    <property type="match status" value="1"/>
</dbReference>
<feature type="transmembrane region" description="Helical" evidence="14">
    <location>
        <begin position="338"/>
        <end position="365"/>
    </location>
</feature>
<comment type="catalytic activity">
    <reaction evidence="12">
        <text>K(+)(in) + H(+)(out) = K(+)(out) + H(+)(in)</text>
        <dbReference type="Rhea" id="RHEA:29467"/>
        <dbReference type="ChEBI" id="CHEBI:15378"/>
        <dbReference type="ChEBI" id="CHEBI:29103"/>
    </reaction>
</comment>
<keyword evidence="6 14" id="KW-1133">Transmembrane helix</keyword>
<dbReference type="InterPro" id="IPR004709">
    <property type="entry name" value="NaH_exchanger"/>
</dbReference>
<evidence type="ECO:0000256" key="7">
    <source>
        <dbReference type="ARBA" id="ARBA00023053"/>
    </source>
</evidence>
<protein>
    <recommendedName>
        <fullName evidence="13">Sodium/hydrogen exchanger</fullName>
    </recommendedName>
</protein>
<evidence type="ECO:0000256" key="12">
    <source>
        <dbReference type="ARBA" id="ARBA00047912"/>
    </source>
</evidence>
<evidence type="ECO:0000256" key="10">
    <source>
        <dbReference type="ARBA" id="ARBA00023201"/>
    </source>
</evidence>
<evidence type="ECO:0000256" key="3">
    <source>
        <dbReference type="ARBA" id="ARBA00022538"/>
    </source>
</evidence>
<reference evidence="19" key="4">
    <citation type="submission" date="2025-04" db="UniProtKB">
        <authorList>
            <consortium name="RefSeq"/>
        </authorList>
    </citation>
    <scope>IDENTIFICATION</scope>
    <source>
        <tissue evidence="19">Leaf</tissue>
    </source>
</reference>
<dbReference type="RefSeq" id="XP_031401844.1">
    <property type="nucleotide sequence ID" value="XM_031545984.1"/>
</dbReference>
<feature type="transmembrane region" description="Helical" evidence="14">
    <location>
        <begin position="260"/>
        <end position="286"/>
    </location>
</feature>
<keyword evidence="4 13" id="KW-0812">Transmembrane</keyword>
<evidence type="ECO:0000256" key="14">
    <source>
        <dbReference type="SAM" id="Phobius"/>
    </source>
</evidence>
<name>A0A218WZY0_PUNGR</name>
<evidence type="ECO:0000256" key="13">
    <source>
        <dbReference type="RuleBase" id="RU003722"/>
    </source>
</evidence>
<evidence type="ECO:0000256" key="5">
    <source>
        <dbReference type="ARBA" id="ARBA00022958"/>
    </source>
</evidence>
<dbReference type="OrthoDB" id="196264at2759"/>
<comment type="catalytic activity">
    <reaction evidence="11">
        <text>Na(+)(in) + H(+)(out) = Na(+)(out) + H(+)(in)</text>
        <dbReference type="Rhea" id="RHEA:29419"/>
        <dbReference type="ChEBI" id="CHEBI:15378"/>
        <dbReference type="ChEBI" id="CHEBI:29101"/>
    </reaction>
</comment>
<organism evidence="16 17">
    <name type="scientific">Punica granatum</name>
    <name type="common">Pomegranate</name>
    <dbReference type="NCBI Taxonomy" id="22663"/>
    <lineage>
        <taxon>Eukaryota</taxon>
        <taxon>Viridiplantae</taxon>
        <taxon>Streptophyta</taxon>
        <taxon>Embryophyta</taxon>
        <taxon>Tracheophyta</taxon>
        <taxon>Spermatophyta</taxon>
        <taxon>Magnoliopsida</taxon>
        <taxon>eudicotyledons</taxon>
        <taxon>Gunneridae</taxon>
        <taxon>Pentapetalae</taxon>
        <taxon>rosids</taxon>
        <taxon>malvids</taxon>
        <taxon>Myrtales</taxon>
        <taxon>Lythraceae</taxon>
        <taxon>Punica</taxon>
    </lineage>
</organism>
<keyword evidence="3" id="KW-0633">Potassium transport</keyword>
<feature type="transmembrane region" description="Helical" evidence="14">
    <location>
        <begin position="385"/>
        <end position="402"/>
    </location>
</feature>
<feature type="transmembrane region" description="Helical" evidence="14">
    <location>
        <begin position="110"/>
        <end position="129"/>
    </location>
</feature>
<keyword evidence="8 13" id="KW-0406">Ion transport</keyword>
<feature type="transmembrane region" description="Helical" evidence="14">
    <location>
        <begin position="76"/>
        <end position="98"/>
    </location>
</feature>
<dbReference type="InterPro" id="IPR006153">
    <property type="entry name" value="Cation/H_exchanger_TM"/>
</dbReference>
<keyword evidence="10 13" id="KW-0739">Sodium transport</keyword>
<dbReference type="EMBL" id="MTKT01002507">
    <property type="protein sequence ID" value="OWM78039.1"/>
    <property type="molecule type" value="Genomic_DNA"/>
</dbReference>
<dbReference type="GO" id="GO:0015386">
    <property type="term" value="F:potassium:proton antiporter activity"/>
    <property type="evidence" value="ECO:0007669"/>
    <property type="project" value="TreeGrafter"/>
</dbReference>
<evidence type="ECO:0000256" key="8">
    <source>
        <dbReference type="ARBA" id="ARBA00023065"/>
    </source>
</evidence>
<dbReference type="Pfam" id="PF00999">
    <property type="entry name" value="Na_H_Exchanger"/>
    <property type="match status" value="1"/>
</dbReference>
<dbReference type="InterPro" id="IPR018422">
    <property type="entry name" value="Cation/H_exchanger_CPA1"/>
</dbReference>
<feature type="transmembrane region" description="Helical" evidence="14">
    <location>
        <begin position="306"/>
        <end position="326"/>
    </location>
</feature>
<dbReference type="GO" id="GO:0098719">
    <property type="term" value="P:sodium ion import across plasma membrane"/>
    <property type="evidence" value="ECO:0007669"/>
    <property type="project" value="TreeGrafter"/>
</dbReference>
<keyword evidence="13" id="KW-0050">Antiport</keyword>
<comment type="subcellular location">
    <subcellularLocation>
        <location evidence="1">Membrane</location>
        <topology evidence="1">Multi-pass membrane protein</topology>
    </subcellularLocation>
</comment>
<dbReference type="NCBIfam" id="TIGR00840">
    <property type="entry name" value="b_cpa1"/>
    <property type="match status" value="1"/>
</dbReference>
<evidence type="ECO:0000256" key="6">
    <source>
        <dbReference type="ARBA" id="ARBA00022989"/>
    </source>
</evidence>
<comment type="similarity">
    <text evidence="13">Belongs to the monovalent cation:proton antiporter 1 (CPA1) transporter (TC 2.A.36) family.</text>
</comment>
<gene>
    <name evidence="19" type="primary">LOC116211542</name>
    <name evidence="16" type="ORF">CDL15_Pgr018608</name>
</gene>
<dbReference type="GO" id="GO:0005886">
    <property type="term" value="C:plasma membrane"/>
    <property type="evidence" value="ECO:0007669"/>
    <property type="project" value="TreeGrafter"/>
</dbReference>
<keyword evidence="7" id="KW-0915">Sodium</keyword>
<evidence type="ECO:0000256" key="11">
    <source>
        <dbReference type="ARBA" id="ARBA00047524"/>
    </source>
</evidence>
<keyword evidence="18" id="KW-1185">Reference proteome</keyword>
<feature type="transmembrane region" description="Helical" evidence="14">
    <location>
        <begin position="20"/>
        <end position="40"/>
    </location>
</feature>
<feature type="domain" description="Cation/H+ exchanger transmembrane" evidence="15">
    <location>
        <begin position="32"/>
        <end position="442"/>
    </location>
</feature>
<evidence type="ECO:0000256" key="9">
    <source>
        <dbReference type="ARBA" id="ARBA00023136"/>
    </source>
</evidence>
<feature type="transmembrane region" description="Helical" evidence="14">
    <location>
        <begin position="218"/>
        <end position="240"/>
    </location>
</feature>
<keyword evidence="5" id="KW-0630">Potassium</keyword>
<dbReference type="Proteomes" id="UP000515151">
    <property type="component" value="Chromosome 6"/>
</dbReference>
<dbReference type="AlphaFoldDB" id="A0A218WZY0"/>
<dbReference type="PRINTS" id="PR01084">
    <property type="entry name" value="NAHEXCHNGR"/>
</dbReference>
<evidence type="ECO:0000256" key="4">
    <source>
        <dbReference type="ARBA" id="ARBA00022692"/>
    </source>
</evidence>
<proteinExistence type="inferred from homology"/>
<evidence type="ECO:0000259" key="15">
    <source>
        <dbReference type="Pfam" id="PF00999"/>
    </source>
</evidence>
<reference evidence="18" key="3">
    <citation type="journal article" date="2020" name="Plant Biotechnol. J.">
        <title>The pomegranate (Punica granatum L.) draft genome dissects genetic divergence between soft- and hard-seeded cultivars.</title>
        <authorList>
            <person name="Luo X."/>
            <person name="Li H."/>
            <person name="Wu Z."/>
            <person name="Yao W."/>
            <person name="Zhao P."/>
            <person name="Cao D."/>
            <person name="Yu H."/>
            <person name="Li K."/>
            <person name="Poudel K."/>
            <person name="Zhao D."/>
            <person name="Zhang F."/>
            <person name="Xia X."/>
            <person name="Chen L."/>
            <person name="Wang Q."/>
            <person name="Jing D."/>
            <person name="Cao S."/>
        </authorList>
    </citation>
    <scope>NUCLEOTIDE SEQUENCE [LARGE SCALE GENOMIC DNA]</scope>
</reference>
<feature type="transmembrane region" description="Helical" evidence="14">
    <location>
        <begin position="52"/>
        <end position="70"/>
    </location>
</feature>
<evidence type="ECO:0000313" key="17">
    <source>
        <dbReference type="Proteomes" id="UP000197138"/>
    </source>
</evidence>